<dbReference type="Proteomes" id="UP000467252">
    <property type="component" value="Chromosome"/>
</dbReference>
<evidence type="ECO:0000256" key="8">
    <source>
        <dbReference type="ARBA" id="ARBA00047816"/>
    </source>
</evidence>
<evidence type="ECO:0000256" key="4">
    <source>
        <dbReference type="ARBA" id="ARBA00022692"/>
    </source>
</evidence>
<proteinExistence type="inferred from homology"/>
<feature type="domain" description="Heme-copper oxidase subunit III family profile" evidence="11">
    <location>
        <begin position="17"/>
        <end position="196"/>
    </location>
</feature>
<dbReference type="Pfam" id="PF00510">
    <property type="entry name" value="COX3"/>
    <property type="match status" value="1"/>
</dbReference>
<keyword evidence="13" id="KW-1185">Reference proteome</keyword>
<keyword evidence="5 10" id="KW-1133">Transmembrane helix</keyword>
<dbReference type="InterPro" id="IPR013833">
    <property type="entry name" value="Cyt_c_oxidase_su3_a-hlx"/>
</dbReference>
<comment type="catalytic activity">
    <reaction evidence="8">
        <text>4 Fe(II)-[cytochrome c] + O2 + 8 H(+)(in) = 4 Fe(III)-[cytochrome c] + 2 H2O + 4 H(+)(out)</text>
        <dbReference type="Rhea" id="RHEA:11436"/>
        <dbReference type="Rhea" id="RHEA-COMP:10350"/>
        <dbReference type="Rhea" id="RHEA-COMP:14399"/>
        <dbReference type="ChEBI" id="CHEBI:15377"/>
        <dbReference type="ChEBI" id="CHEBI:15378"/>
        <dbReference type="ChEBI" id="CHEBI:15379"/>
        <dbReference type="ChEBI" id="CHEBI:29033"/>
        <dbReference type="ChEBI" id="CHEBI:29034"/>
        <dbReference type="EC" id="7.1.1.9"/>
    </reaction>
</comment>
<feature type="transmembrane region" description="Helical" evidence="10">
    <location>
        <begin position="60"/>
        <end position="81"/>
    </location>
</feature>
<comment type="similarity">
    <text evidence="2 9">Belongs to the cytochrome c oxidase subunit 3 family.</text>
</comment>
<dbReference type="SUPFAM" id="SSF81452">
    <property type="entry name" value="Cytochrome c oxidase subunit III-like"/>
    <property type="match status" value="1"/>
</dbReference>
<sequence length="196" mass="21847">MSDSATLLKTGHVPGEVGIWTFVLTDLTVFTFYFVTFFYQRGQHPADFHAGASHLSIARGTANTVALLTASLFVAVATHLVREGNTRLARILFGAAALCGAAFIANKPFEWLHELDAGFGPHHDNFFQLYYMLTGLHLAHVIVAMAVLYFVVRATGQIRGGHVTPRHRRFVENGATYWHLVDAIWLILFAVFYLVR</sequence>
<dbReference type="GO" id="GO:0019646">
    <property type="term" value="P:aerobic electron transport chain"/>
    <property type="evidence" value="ECO:0007669"/>
    <property type="project" value="InterPro"/>
</dbReference>
<evidence type="ECO:0000313" key="13">
    <source>
        <dbReference type="Proteomes" id="UP000467252"/>
    </source>
</evidence>
<evidence type="ECO:0000256" key="10">
    <source>
        <dbReference type="SAM" id="Phobius"/>
    </source>
</evidence>
<reference evidence="12 13" key="1">
    <citation type="journal article" date="2019" name="Emerg. Microbes Infect.">
        <title>Comprehensive subspecies identification of 175 nontuberculous mycobacteria species based on 7547 genomic profiles.</title>
        <authorList>
            <person name="Matsumoto Y."/>
            <person name="Kinjo T."/>
            <person name="Motooka D."/>
            <person name="Nabeya D."/>
            <person name="Jung N."/>
            <person name="Uechi K."/>
            <person name="Horii T."/>
            <person name="Iida T."/>
            <person name="Fujita J."/>
            <person name="Nakamura S."/>
        </authorList>
    </citation>
    <scope>NUCLEOTIDE SEQUENCE [LARGE SCALE GENOMIC DNA]</scope>
    <source>
        <strain evidence="12 13">JCM 6370</strain>
    </source>
</reference>
<keyword evidence="4 9" id="KW-0812">Transmembrane</keyword>
<dbReference type="PROSITE" id="PS50253">
    <property type="entry name" value="COX3"/>
    <property type="match status" value="1"/>
</dbReference>
<evidence type="ECO:0000259" key="11">
    <source>
        <dbReference type="PROSITE" id="PS50253"/>
    </source>
</evidence>
<feature type="transmembrane region" description="Helical" evidence="10">
    <location>
        <begin position="17"/>
        <end position="40"/>
    </location>
</feature>
<name>A0A7I7UQ41_MYCPV</name>
<dbReference type="RefSeq" id="WP_163903731.1">
    <property type="nucleotide sequence ID" value="NZ_AP022599.1"/>
</dbReference>
<evidence type="ECO:0000256" key="9">
    <source>
        <dbReference type="RuleBase" id="RU003376"/>
    </source>
</evidence>
<accession>A0A7I7UQ41</accession>
<gene>
    <name evidence="12" type="ORF">MPUL_42880</name>
</gene>
<dbReference type="EMBL" id="AP022599">
    <property type="protein sequence ID" value="BBY83130.1"/>
    <property type="molecule type" value="Genomic_DNA"/>
</dbReference>
<dbReference type="InterPro" id="IPR035973">
    <property type="entry name" value="Cyt_c_oxidase_su3-like_sf"/>
</dbReference>
<evidence type="ECO:0000256" key="6">
    <source>
        <dbReference type="ARBA" id="ARBA00023136"/>
    </source>
</evidence>
<evidence type="ECO:0000256" key="5">
    <source>
        <dbReference type="ARBA" id="ARBA00022989"/>
    </source>
</evidence>
<dbReference type="Gene3D" id="1.20.120.80">
    <property type="entry name" value="Cytochrome c oxidase, subunit III, four-helix bundle"/>
    <property type="match status" value="1"/>
</dbReference>
<organism evidence="12 13">
    <name type="scientific">Mycolicibacterium pulveris</name>
    <name type="common">Mycobacterium pulveris</name>
    <dbReference type="NCBI Taxonomy" id="36813"/>
    <lineage>
        <taxon>Bacteria</taxon>
        <taxon>Bacillati</taxon>
        <taxon>Actinomycetota</taxon>
        <taxon>Actinomycetes</taxon>
        <taxon>Mycobacteriales</taxon>
        <taxon>Mycobacteriaceae</taxon>
        <taxon>Mycolicibacterium</taxon>
    </lineage>
</organism>
<dbReference type="GO" id="GO:0004129">
    <property type="term" value="F:cytochrome-c oxidase activity"/>
    <property type="evidence" value="ECO:0007669"/>
    <property type="project" value="UniProtKB-EC"/>
</dbReference>
<dbReference type="InterPro" id="IPR024791">
    <property type="entry name" value="Cyt_c/ubiquinol_Oxase_su3"/>
</dbReference>
<feature type="transmembrane region" description="Helical" evidence="10">
    <location>
        <begin position="88"/>
        <end position="109"/>
    </location>
</feature>
<evidence type="ECO:0000313" key="12">
    <source>
        <dbReference type="EMBL" id="BBY83130.1"/>
    </source>
</evidence>
<feature type="transmembrane region" description="Helical" evidence="10">
    <location>
        <begin position="129"/>
        <end position="152"/>
    </location>
</feature>
<keyword evidence="6 10" id="KW-0472">Membrane</keyword>
<evidence type="ECO:0000256" key="3">
    <source>
        <dbReference type="ARBA" id="ARBA00022347"/>
    </source>
</evidence>
<dbReference type="PANTHER" id="PTHR11403">
    <property type="entry name" value="CYTOCHROME C OXIDASE SUBUNIT III"/>
    <property type="match status" value="1"/>
</dbReference>
<dbReference type="PANTHER" id="PTHR11403:SF6">
    <property type="entry name" value="NITRIC OXIDE REDUCTASE SUBUNIT E"/>
    <property type="match status" value="1"/>
</dbReference>
<protein>
    <recommendedName>
        <fullName evidence="3">Probable cytochrome c oxidase subunit 3</fullName>
    </recommendedName>
    <alternativeName>
        <fullName evidence="7">Cytochrome aa3 subunit 3</fullName>
    </alternativeName>
</protein>
<dbReference type="AlphaFoldDB" id="A0A7I7UQ41"/>
<dbReference type="InterPro" id="IPR000298">
    <property type="entry name" value="Cyt_c_oxidase-like_su3"/>
</dbReference>
<evidence type="ECO:0000256" key="7">
    <source>
        <dbReference type="ARBA" id="ARBA00031400"/>
    </source>
</evidence>
<comment type="subcellular location">
    <subcellularLocation>
        <location evidence="9">Cell membrane</location>
        <topology evidence="9">Multi-pass membrane protein</topology>
    </subcellularLocation>
    <subcellularLocation>
        <location evidence="1">Membrane</location>
        <topology evidence="1">Multi-pass membrane protein</topology>
    </subcellularLocation>
</comment>
<evidence type="ECO:0000256" key="1">
    <source>
        <dbReference type="ARBA" id="ARBA00004141"/>
    </source>
</evidence>
<dbReference type="GO" id="GO:0005886">
    <property type="term" value="C:plasma membrane"/>
    <property type="evidence" value="ECO:0007669"/>
    <property type="project" value="UniProtKB-SubCell"/>
</dbReference>
<feature type="transmembrane region" description="Helical" evidence="10">
    <location>
        <begin position="176"/>
        <end position="195"/>
    </location>
</feature>
<evidence type="ECO:0000256" key="2">
    <source>
        <dbReference type="ARBA" id="ARBA00010581"/>
    </source>
</evidence>